<dbReference type="NCBIfam" id="TIGR02246">
    <property type="entry name" value="SgcJ/EcaC family oxidoreductase"/>
    <property type="match status" value="1"/>
</dbReference>
<evidence type="ECO:0000313" key="3">
    <source>
        <dbReference type="Proteomes" id="UP000471120"/>
    </source>
</evidence>
<dbReference type="SUPFAM" id="SSF54427">
    <property type="entry name" value="NTF2-like"/>
    <property type="match status" value="1"/>
</dbReference>
<dbReference type="InterPro" id="IPR037401">
    <property type="entry name" value="SnoaL-like"/>
</dbReference>
<name>A0A6P2CCR5_9NOCA</name>
<reference evidence="2 3" key="1">
    <citation type="submission" date="2018-07" db="EMBL/GenBank/DDBJ databases">
        <title>Genome sequence of Rhodococcus rhodnii ATCC 35071 from Rhodnius prolixus.</title>
        <authorList>
            <person name="Patel V."/>
            <person name="Vogel K.J."/>
        </authorList>
    </citation>
    <scope>NUCLEOTIDE SEQUENCE [LARGE SCALE GENOMIC DNA]</scope>
    <source>
        <strain evidence="2 3">ATCC 35071</strain>
    </source>
</reference>
<comment type="caution">
    <text evidence="2">The sequence shown here is derived from an EMBL/GenBank/DDBJ whole genome shotgun (WGS) entry which is preliminary data.</text>
</comment>
<dbReference type="Gene3D" id="3.10.450.50">
    <property type="match status" value="1"/>
</dbReference>
<feature type="domain" description="SnoaL-like" evidence="1">
    <location>
        <begin position="35"/>
        <end position="157"/>
    </location>
</feature>
<evidence type="ECO:0000259" key="1">
    <source>
        <dbReference type="Pfam" id="PF13577"/>
    </source>
</evidence>
<proteinExistence type="predicted"/>
<dbReference type="Pfam" id="PF13577">
    <property type="entry name" value="SnoaL_4"/>
    <property type="match status" value="1"/>
</dbReference>
<organism evidence="2 3">
    <name type="scientific">Rhodococcus rhodnii</name>
    <dbReference type="NCBI Taxonomy" id="38312"/>
    <lineage>
        <taxon>Bacteria</taxon>
        <taxon>Bacillati</taxon>
        <taxon>Actinomycetota</taxon>
        <taxon>Actinomycetes</taxon>
        <taxon>Mycobacteriales</taxon>
        <taxon>Nocardiaceae</taxon>
        <taxon>Rhodococcus</taxon>
    </lineage>
</organism>
<gene>
    <name evidence="2" type="ORF">DW322_09055</name>
</gene>
<dbReference type="EMBL" id="QRCM01000001">
    <property type="protein sequence ID" value="TXG90345.1"/>
    <property type="molecule type" value="Genomic_DNA"/>
</dbReference>
<dbReference type="InterPro" id="IPR032710">
    <property type="entry name" value="NTF2-like_dom_sf"/>
</dbReference>
<accession>A0A6P2CCR5</accession>
<dbReference type="InterPro" id="IPR011944">
    <property type="entry name" value="Steroid_delta5-4_isomerase"/>
</dbReference>
<dbReference type="RefSeq" id="WP_010837213.1">
    <property type="nucleotide sequence ID" value="NZ_QRCM01000001.1"/>
</dbReference>
<protein>
    <submittedName>
        <fullName evidence="2">Nuclear transport factor 2 family protein</fullName>
    </submittedName>
</protein>
<dbReference type="Proteomes" id="UP000471120">
    <property type="component" value="Unassembled WGS sequence"/>
</dbReference>
<sequence length="177" mass="19292">MTASSASPAASQTDPTERLNDLERRLADVERQLGTVEDTLAITRLMTAYGPAVDAGCEEAVADLWTEDGVYDIDTGILRGHDEIAAMVRSQGHRNWIDGGCGHVLEPGHIRIDGDTAVATCKSQLIAYDGEAFRVQRVTASRWEMVKRDGQWKVTRRVGRILDGRADARELLATGVG</sequence>
<evidence type="ECO:0000313" key="2">
    <source>
        <dbReference type="EMBL" id="TXG90345.1"/>
    </source>
</evidence>
<dbReference type="AlphaFoldDB" id="A0A6P2CCR5"/>